<dbReference type="AlphaFoldDB" id="A0A0C9TYH5"/>
<evidence type="ECO:0000256" key="1">
    <source>
        <dbReference type="SAM" id="Phobius"/>
    </source>
</evidence>
<feature type="transmembrane region" description="Helical" evidence="1">
    <location>
        <begin position="15"/>
        <end position="37"/>
    </location>
</feature>
<keyword evidence="1" id="KW-0812">Transmembrane</keyword>
<dbReference type="OrthoDB" id="3351168at2759"/>
<keyword evidence="1" id="KW-0472">Membrane</keyword>
<keyword evidence="3" id="KW-1185">Reference proteome</keyword>
<reference evidence="2 3" key="1">
    <citation type="submission" date="2014-06" db="EMBL/GenBank/DDBJ databases">
        <authorList>
            <consortium name="DOE Joint Genome Institute"/>
            <person name="Kuo A."/>
            <person name="Kohler A."/>
            <person name="Nagy L.G."/>
            <person name="Floudas D."/>
            <person name="Copeland A."/>
            <person name="Barry K.W."/>
            <person name="Cichocki N."/>
            <person name="Veneault-Fourrey C."/>
            <person name="LaButti K."/>
            <person name="Lindquist E.A."/>
            <person name="Lipzen A."/>
            <person name="Lundell T."/>
            <person name="Morin E."/>
            <person name="Murat C."/>
            <person name="Sun H."/>
            <person name="Tunlid A."/>
            <person name="Henrissat B."/>
            <person name="Grigoriev I.V."/>
            <person name="Hibbett D.S."/>
            <person name="Martin F."/>
            <person name="Nordberg H.P."/>
            <person name="Cantor M.N."/>
            <person name="Hua S.X."/>
        </authorList>
    </citation>
    <scope>NUCLEOTIDE SEQUENCE [LARGE SCALE GENOMIC DNA]</scope>
    <source>
        <strain evidence="2 3">ATCC 200175</strain>
    </source>
</reference>
<gene>
    <name evidence="2" type="ORF">PAXINDRAFT_14819</name>
</gene>
<protein>
    <submittedName>
        <fullName evidence="2">Uncharacterized protein</fullName>
    </submittedName>
</protein>
<dbReference type="Proteomes" id="UP000053647">
    <property type="component" value="Unassembled WGS sequence"/>
</dbReference>
<evidence type="ECO:0000313" key="2">
    <source>
        <dbReference type="EMBL" id="KIJ12341.1"/>
    </source>
</evidence>
<feature type="transmembrane region" description="Helical" evidence="1">
    <location>
        <begin position="122"/>
        <end position="143"/>
    </location>
</feature>
<reference evidence="3" key="2">
    <citation type="submission" date="2015-01" db="EMBL/GenBank/DDBJ databases">
        <title>Evolutionary Origins and Diversification of the Mycorrhizal Mutualists.</title>
        <authorList>
            <consortium name="DOE Joint Genome Institute"/>
            <consortium name="Mycorrhizal Genomics Consortium"/>
            <person name="Kohler A."/>
            <person name="Kuo A."/>
            <person name="Nagy L.G."/>
            <person name="Floudas D."/>
            <person name="Copeland A."/>
            <person name="Barry K.W."/>
            <person name="Cichocki N."/>
            <person name="Veneault-Fourrey C."/>
            <person name="LaButti K."/>
            <person name="Lindquist E.A."/>
            <person name="Lipzen A."/>
            <person name="Lundell T."/>
            <person name="Morin E."/>
            <person name="Murat C."/>
            <person name="Riley R."/>
            <person name="Ohm R."/>
            <person name="Sun H."/>
            <person name="Tunlid A."/>
            <person name="Henrissat B."/>
            <person name="Grigoriev I.V."/>
            <person name="Hibbett D.S."/>
            <person name="Martin F."/>
        </authorList>
    </citation>
    <scope>NUCLEOTIDE SEQUENCE [LARGE SCALE GENOMIC DNA]</scope>
    <source>
        <strain evidence="3">ATCC 200175</strain>
    </source>
</reference>
<proteinExistence type="predicted"/>
<keyword evidence="1" id="KW-1133">Transmembrane helix</keyword>
<organism evidence="2 3">
    <name type="scientific">Paxillus involutus ATCC 200175</name>
    <dbReference type="NCBI Taxonomy" id="664439"/>
    <lineage>
        <taxon>Eukaryota</taxon>
        <taxon>Fungi</taxon>
        <taxon>Dikarya</taxon>
        <taxon>Basidiomycota</taxon>
        <taxon>Agaricomycotina</taxon>
        <taxon>Agaricomycetes</taxon>
        <taxon>Agaricomycetidae</taxon>
        <taxon>Boletales</taxon>
        <taxon>Paxilineae</taxon>
        <taxon>Paxillaceae</taxon>
        <taxon>Paxillus</taxon>
    </lineage>
</organism>
<accession>A0A0C9TYH5</accession>
<name>A0A0C9TYH5_PAXIN</name>
<evidence type="ECO:0000313" key="3">
    <source>
        <dbReference type="Proteomes" id="UP000053647"/>
    </source>
</evidence>
<dbReference type="HOGENOM" id="CLU_027217_1_0_1"/>
<sequence>MSTTKPDDRYFTKKLILLGLVAVMQSLVLTFASSWLAEEIKYQCISLDTFVTRLIVAEPRITTTVVTLMATGLSLTSAFLLGYSVREALRHLLWKPRTLVQVSAGVALAKGSNIYKWEYKKLTLITWFVFGVTRLLVTGWTTLLAPTLVTCRFDVQGTELNLTSAAFSQLLDVELSVYTAADIHDASFPIIDVGGSVSGIAAAGVSFGMPGIINFNEAKYNLSTGGILPTIVAYAGSQAPPGANGTRLNFSGGQTIANALVNHGSSSSPTNWLGIQRNFSVLQQGLTANITCQSAATSSELLNFTNLNVTTLITPPGSTSPAYSVVAWNSTANCSASSLATQEYITWANASGQPDTQGTGFLPSVVCPGHLNDTGVYSKFVIATQGFYKYDFLLPTVCTVTPLITTTRVDYTDGGIVNTSQIISNQTFSPNDTSLLFYLAGVANYHARNSQGLLNSIIGDTLYSVYSGEFNTPISDNSNEVYRELEDYWRGVIEFTATVTPQTVPSPVQFPQT</sequence>
<dbReference type="EMBL" id="KN819365">
    <property type="protein sequence ID" value="KIJ12341.1"/>
    <property type="molecule type" value="Genomic_DNA"/>
</dbReference>
<feature type="transmembrane region" description="Helical" evidence="1">
    <location>
        <begin position="61"/>
        <end position="85"/>
    </location>
</feature>